<dbReference type="Pfam" id="PF00144">
    <property type="entry name" value="Beta-lactamase"/>
    <property type="match status" value="1"/>
</dbReference>
<accession>A0ABD0JH40</accession>
<dbReference type="Gene3D" id="3.40.710.10">
    <property type="entry name" value="DD-peptidase/beta-lactamase superfamily"/>
    <property type="match status" value="1"/>
</dbReference>
<feature type="compositionally biased region" description="Polar residues" evidence="1">
    <location>
        <begin position="652"/>
        <end position="674"/>
    </location>
</feature>
<feature type="region of interest" description="Disordered" evidence="1">
    <location>
        <begin position="718"/>
        <end position="754"/>
    </location>
</feature>
<proteinExistence type="predicted"/>
<organism evidence="3 4">
    <name type="scientific">Batillaria attramentaria</name>
    <dbReference type="NCBI Taxonomy" id="370345"/>
    <lineage>
        <taxon>Eukaryota</taxon>
        <taxon>Metazoa</taxon>
        <taxon>Spiralia</taxon>
        <taxon>Lophotrochozoa</taxon>
        <taxon>Mollusca</taxon>
        <taxon>Gastropoda</taxon>
        <taxon>Caenogastropoda</taxon>
        <taxon>Sorbeoconcha</taxon>
        <taxon>Cerithioidea</taxon>
        <taxon>Batillariidae</taxon>
        <taxon>Batillaria</taxon>
    </lineage>
</organism>
<protein>
    <recommendedName>
        <fullName evidence="2">Beta-lactamase-related domain-containing protein</fullName>
    </recommendedName>
</protein>
<evidence type="ECO:0000313" key="4">
    <source>
        <dbReference type="Proteomes" id="UP001519460"/>
    </source>
</evidence>
<evidence type="ECO:0000259" key="2">
    <source>
        <dbReference type="Pfam" id="PF00144"/>
    </source>
</evidence>
<dbReference type="AlphaFoldDB" id="A0ABD0JH40"/>
<evidence type="ECO:0000256" key="1">
    <source>
        <dbReference type="SAM" id="MobiDB-lite"/>
    </source>
</evidence>
<evidence type="ECO:0000313" key="3">
    <source>
        <dbReference type="EMBL" id="KAK7474244.1"/>
    </source>
</evidence>
<gene>
    <name evidence="3" type="ORF">BaRGS_00034487</name>
</gene>
<feature type="region of interest" description="Disordered" evidence="1">
    <location>
        <begin position="650"/>
        <end position="688"/>
    </location>
</feature>
<dbReference type="InterPro" id="IPR012338">
    <property type="entry name" value="Beta-lactam/transpept-like"/>
</dbReference>
<dbReference type="InterPro" id="IPR050491">
    <property type="entry name" value="AmpC-like"/>
</dbReference>
<reference evidence="3 4" key="1">
    <citation type="journal article" date="2023" name="Sci. Data">
        <title>Genome assembly of the Korean intertidal mud-creeper Batillaria attramentaria.</title>
        <authorList>
            <person name="Patra A.K."/>
            <person name="Ho P.T."/>
            <person name="Jun S."/>
            <person name="Lee S.J."/>
            <person name="Kim Y."/>
            <person name="Won Y.J."/>
        </authorList>
    </citation>
    <scope>NUCLEOTIDE SEQUENCE [LARGE SCALE GENOMIC DNA]</scope>
    <source>
        <strain evidence="3">Wonlab-2016</strain>
    </source>
</reference>
<name>A0ABD0JH40_9CAEN</name>
<dbReference type="InterPro" id="IPR001466">
    <property type="entry name" value="Beta-lactam-related"/>
</dbReference>
<dbReference type="EMBL" id="JACVVK020000442">
    <property type="protein sequence ID" value="KAK7474244.1"/>
    <property type="molecule type" value="Genomic_DNA"/>
</dbReference>
<keyword evidence="4" id="KW-1185">Reference proteome</keyword>
<dbReference type="SUPFAM" id="SSF56601">
    <property type="entry name" value="beta-lactamase/transpeptidase-like"/>
    <property type="match status" value="1"/>
</dbReference>
<sequence>MASSHEEQAGHACRSASQVYGCASVNHINSSHLQNKRFPVSSHHQRPHFSQTKEFSFSHKHKLRFAVLALTVALLVTHASASVLPERDPAKRTTYSAQSVRDMVQKIFREQKESLWRRSQDEQAEKDWTEALGQLGRRVRRDVGQEEVEGKVLSMEQEDRLGTLIGEVMSCQNIPGLSLGVVRRGVRQALGYGVADMDTGRPVDSDTLFGIGSNTKAFAAATLAHLMTTLPAEKRFAWTTKLKDILEDFRLPDDMRTEQTTLLDVLSHRTGLGRLRFLPEVATFRSGWHYSNTLYVIASRVCETAAGKDWAELARETIWQPLGMNDTDLTPEAMSRDNMALPYILRMRVDDMFVQQDPRLFNIHPLEAAGAIMSSATDMTRWMRYLLDVLNRPASSAERTVAQLFTERTLLPETFRHWSSKTAPKSILNVGYGMGFMTSYYQGHKVHWHTGDLHGYASHVLLVPGWDSAVYIATNGPSLSGAGNTLMHLAYFVLDLMHDRTPWVNVTLICQEIAKPSAITSDDEYYEDYYYSYEGDYPNDYYHKDEDQVEDANHIGNYNNKDYHGDDSQASPQTLLLPIDHYTGVYGHGLLGDMAIVREEERNSLLRMELGRFLVADLIPTDNEAVFRVVARAPVADTKEWEVEHVLRFGHSGSNTPKIHSKPDNSQPAENGQASSSNNSSTEDSKPLSDVPFDIVQTMWNLEVYTFSRHVRFATALDEEKTEPGTDEDSTENSGVVSGPAAAVGSEGHSGAGKHPRCDVVRFALVFSVVIAMFQ</sequence>
<dbReference type="PANTHER" id="PTHR46825">
    <property type="entry name" value="D-ALANYL-D-ALANINE-CARBOXYPEPTIDASE/ENDOPEPTIDASE AMPH"/>
    <property type="match status" value="1"/>
</dbReference>
<feature type="domain" description="Beta-lactamase-related" evidence="2">
    <location>
        <begin position="164"/>
        <end position="478"/>
    </location>
</feature>
<dbReference type="PANTHER" id="PTHR46825:SF15">
    <property type="entry name" value="BETA-LACTAMASE-RELATED DOMAIN-CONTAINING PROTEIN"/>
    <property type="match status" value="1"/>
</dbReference>
<comment type="caution">
    <text evidence="3">The sequence shown here is derived from an EMBL/GenBank/DDBJ whole genome shotgun (WGS) entry which is preliminary data.</text>
</comment>
<dbReference type="Proteomes" id="UP001519460">
    <property type="component" value="Unassembled WGS sequence"/>
</dbReference>